<dbReference type="Proteomes" id="UP001054902">
    <property type="component" value="Unassembled WGS sequence"/>
</dbReference>
<organism evidence="1 2">
    <name type="scientific">Chaetoceros tenuissimus</name>
    <dbReference type="NCBI Taxonomy" id="426638"/>
    <lineage>
        <taxon>Eukaryota</taxon>
        <taxon>Sar</taxon>
        <taxon>Stramenopiles</taxon>
        <taxon>Ochrophyta</taxon>
        <taxon>Bacillariophyta</taxon>
        <taxon>Coscinodiscophyceae</taxon>
        <taxon>Chaetocerotophycidae</taxon>
        <taxon>Chaetocerotales</taxon>
        <taxon>Chaetocerotaceae</taxon>
        <taxon>Chaetoceros</taxon>
    </lineage>
</organism>
<protein>
    <submittedName>
        <fullName evidence="1">Uncharacterized protein</fullName>
    </submittedName>
</protein>
<dbReference type="EMBL" id="BLLK01000066">
    <property type="protein sequence ID" value="GFH59476.1"/>
    <property type="molecule type" value="Genomic_DNA"/>
</dbReference>
<gene>
    <name evidence="1" type="ORF">CTEN210_15952</name>
</gene>
<proteinExistence type="predicted"/>
<keyword evidence="2" id="KW-1185">Reference proteome</keyword>
<name>A0AAD3HDQ5_9STRA</name>
<evidence type="ECO:0000313" key="2">
    <source>
        <dbReference type="Proteomes" id="UP001054902"/>
    </source>
</evidence>
<evidence type="ECO:0000313" key="1">
    <source>
        <dbReference type="EMBL" id="GFH59476.1"/>
    </source>
</evidence>
<comment type="caution">
    <text evidence="1">The sequence shown here is derived from an EMBL/GenBank/DDBJ whole genome shotgun (WGS) entry which is preliminary data.</text>
</comment>
<dbReference type="AlphaFoldDB" id="A0AAD3HDQ5"/>
<accession>A0AAD3HDQ5</accession>
<sequence>MLLSEIPHDIYPTFDKSSVVGSARYLGGGISVVGSARYLGGGIECIQTDDGRIIWSANCIEVIDIVKKDLATDAIPLHKRGDGKLPFPSSYIPEIDVTPELSKYKQYKQYICVLCWACKLGQIDILTEVSVLSQHLCDPGEGHLDAVYRIFNHLDRCYLEKQRKAIPGELRFDPLRPDDVVSLLNGASVNHIDWMEFYPDAEEELPVHMPTLK</sequence>
<reference evidence="1 2" key="1">
    <citation type="journal article" date="2021" name="Sci. Rep.">
        <title>The genome of the diatom Chaetoceros tenuissimus carries an ancient integrated fragment of an extant virus.</title>
        <authorList>
            <person name="Hongo Y."/>
            <person name="Kimura K."/>
            <person name="Takaki Y."/>
            <person name="Yoshida Y."/>
            <person name="Baba S."/>
            <person name="Kobayashi G."/>
            <person name="Nagasaki K."/>
            <person name="Hano T."/>
            <person name="Tomaru Y."/>
        </authorList>
    </citation>
    <scope>NUCLEOTIDE SEQUENCE [LARGE SCALE GENOMIC DNA]</scope>
    <source>
        <strain evidence="1 2">NIES-3715</strain>
    </source>
</reference>